<keyword evidence="2" id="KW-1185">Reference proteome</keyword>
<reference evidence="1" key="1">
    <citation type="submission" date="2023-10" db="EMBL/GenBank/DDBJ databases">
        <authorList>
            <person name="Chen Y."/>
            <person name="Shah S."/>
            <person name="Dougan E. K."/>
            <person name="Thang M."/>
            <person name="Chan C."/>
        </authorList>
    </citation>
    <scope>NUCLEOTIDE SEQUENCE [LARGE SCALE GENOMIC DNA]</scope>
</reference>
<evidence type="ECO:0008006" key="3">
    <source>
        <dbReference type="Google" id="ProtNLM"/>
    </source>
</evidence>
<dbReference type="Pfam" id="PF12765">
    <property type="entry name" value="Cohesin_HEAT"/>
    <property type="match status" value="1"/>
</dbReference>
<dbReference type="InterPro" id="IPR004155">
    <property type="entry name" value="PBS_lyase_HEAT"/>
</dbReference>
<sequence>MGAGQALNLVSQEAPVDELQVAEDPRDTDLHPIVGFLPSEVRVAAVRALCEVAERGDERTAAALRACAGDPSAAVRRAALNAWPHTAVRGDSRAIGAVAAGFRDADPSVREAAVRAIEHVADRGDPQAAATLTAALASCAGDALAAAAAME</sequence>
<name>A0ABN9UTT9_9DINO</name>
<feature type="non-terminal residue" evidence="1">
    <location>
        <position position="151"/>
    </location>
</feature>
<dbReference type="SMART" id="SM00567">
    <property type="entry name" value="EZ_HEAT"/>
    <property type="match status" value="2"/>
</dbReference>
<evidence type="ECO:0000313" key="2">
    <source>
        <dbReference type="Proteomes" id="UP001189429"/>
    </source>
</evidence>
<gene>
    <name evidence="1" type="ORF">PCOR1329_LOCUS51450</name>
</gene>
<dbReference type="InterPro" id="IPR011989">
    <property type="entry name" value="ARM-like"/>
</dbReference>
<dbReference type="EMBL" id="CAUYUJ010016242">
    <property type="protein sequence ID" value="CAK0863254.1"/>
    <property type="molecule type" value="Genomic_DNA"/>
</dbReference>
<proteinExistence type="predicted"/>
<evidence type="ECO:0000313" key="1">
    <source>
        <dbReference type="EMBL" id="CAK0863254.1"/>
    </source>
</evidence>
<dbReference type="InterPro" id="IPR016024">
    <property type="entry name" value="ARM-type_fold"/>
</dbReference>
<organism evidence="1 2">
    <name type="scientific">Prorocentrum cordatum</name>
    <dbReference type="NCBI Taxonomy" id="2364126"/>
    <lineage>
        <taxon>Eukaryota</taxon>
        <taxon>Sar</taxon>
        <taxon>Alveolata</taxon>
        <taxon>Dinophyceae</taxon>
        <taxon>Prorocentrales</taxon>
        <taxon>Prorocentraceae</taxon>
        <taxon>Prorocentrum</taxon>
    </lineage>
</organism>
<protein>
    <recommendedName>
        <fullName evidence="3">HEAT repeat domain-containing protein</fullName>
    </recommendedName>
</protein>
<dbReference type="Proteomes" id="UP001189429">
    <property type="component" value="Unassembled WGS sequence"/>
</dbReference>
<dbReference type="SUPFAM" id="SSF48371">
    <property type="entry name" value="ARM repeat"/>
    <property type="match status" value="1"/>
</dbReference>
<comment type="caution">
    <text evidence="1">The sequence shown here is derived from an EMBL/GenBank/DDBJ whole genome shotgun (WGS) entry which is preliminary data.</text>
</comment>
<dbReference type="InterPro" id="IPR026003">
    <property type="entry name" value="Cohesin_HEAT"/>
</dbReference>
<dbReference type="Gene3D" id="1.25.10.10">
    <property type="entry name" value="Leucine-rich Repeat Variant"/>
    <property type="match status" value="1"/>
</dbReference>
<accession>A0ABN9UTT9</accession>